<dbReference type="Pfam" id="PF00612">
    <property type="entry name" value="IQ"/>
    <property type="match status" value="1"/>
</dbReference>
<proteinExistence type="predicted"/>
<feature type="compositionally biased region" description="Polar residues" evidence="1">
    <location>
        <begin position="1"/>
        <end position="11"/>
    </location>
</feature>
<dbReference type="SMART" id="SM00015">
    <property type="entry name" value="IQ"/>
    <property type="match status" value="1"/>
</dbReference>
<dbReference type="EMBL" id="GECZ01016179">
    <property type="protein sequence ID" value="JAS53590.1"/>
    <property type="molecule type" value="Transcribed_RNA"/>
</dbReference>
<dbReference type="CDD" id="cd23767">
    <property type="entry name" value="IQCD"/>
    <property type="match status" value="1"/>
</dbReference>
<protein>
    <submittedName>
        <fullName evidence="2">Uncharacterized protein</fullName>
    </submittedName>
</protein>
<dbReference type="PROSITE" id="PS50096">
    <property type="entry name" value="IQ"/>
    <property type="match status" value="1"/>
</dbReference>
<accession>A0A1B6FTQ5</accession>
<feature type="compositionally biased region" description="Polar residues" evidence="1">
    <location>
        <begin position="22"/>
        <end position="32"/>
    </location>
</feature>
<feature type="non-terminal residue" evidence="2">
    <location>
        <position position="1"/>
    </location>
</feature>
<feature type="compositionally biased region" description="Basic and acidic residues" evidence="1">
    <location>
        <begin position="61"/>
        <end position="70"/>
    </location>
</feature>
<evidence type="ECO:0000313" key="2">
    <source>
        <dbReference type="EMBL" id="JAS53590.1"/>
    </source>
</evidence>
<reference evidence="2" key="1">
    <citation type="submission" date="2015-11" db="EMBL/GenBank/DDBJ databases">
        <title>De novo transcriptome assembly of four potential Pierce s Disease insect vectors from Arizona vineyards.</title>
        <authorList>
            <person name="Tassone E.E."/>
        </authorList>
    </citation>
    <scope>NUCLEOTIDE SEQUENCE</scope>
</reference>
<gene>
    <name evidence="2" type="ORF">g.38237</name>
</gene>
<feature type="compositionally biased region" description="Low complexity" evidence="1">
    <location>
        <begin position="150"/>
        <end position="165"/>
    </location>
</feature>
<dbReference type="InterPro" id="IPR000048">
    <property type="entry name" value="IQ_motif_EF-hand-BS"/>
</dbReference>
<sequence length="217" mass="22835">YLTRKQMQAQGDTGGTTSTSTNVLDSDQSLSVSREDDGVRSAISTEEESEVCRHVVSPESDTLKEMEVSRPSRSATKRMSVGSAAELPPARQRAPLRTAISVQGPVPASDDDVWNTLKGEMSDAATRIQSNFRGYRARKQLQREDAMQVTSGSSQATGSSGSPAGDAGRVSASSENRDVEDTVQTARSSGEYHDIIALTPPSIQTEGGGADAAAAAV</sequence>
<name>A0A1B6FTQ5_9HEMI</name>
<evidence type="ECO:0000256" key="1">
    <source>
        <dbReference type="SAM" id="MobiDB-lite"/>
    </source>
</evidence>
<dbReference type="Gene3D" id="1.20.5.190">
    <property type="match status" value="1"/>
</dbReference>
<feature type="non-terminal residue" evidence="2">
    <location>
        <position position="217"/>
    </location>
</feature>
<feature type="region of interest" description="Disordered" evidence="1">
    <location>
        <begin position="1"/>
        <end position="104"/>
    </location>
</feature>
<dbReference type="AlphaFoldDB" id="A0A1B6FTQ5"/>
<organism evidence="2">
    <name type="scientific">Cuerna arida</name>
    <dbReference type="NCBI Taxonomy" id="1464854"/>
    <lineage>
        <taxon>Eukaryota</taxon>
        <taxon>Metazoa</taxon>
        <taxon>Ecdysozoa</taxon>
        <taxon>Arthropoda</taxon>
        <taxon>Hexapoda</taxon>
        <taxon>Insecta</taxon>
        <taxon>Pterygota</taxon>
        <taxon>Neoptera</taxon>
        <taxon>Paraneoptera</taxon>
        <taxon>Hemiptera</taxon>
        <taxon>Auchenorrhyncha</taxon>
        <taxon>Membracoidea</taxon>
        <taxon>Cicadellidae</taxon>
        <taxon>Cicadellinae</taxon>
        <taxon>Proconiini</taxon>
        <taxon>Cuerna</taxon>
    </lineage>
</organism>
<feature type="region of interest" description="Disordered" evidence="1">
    <location>
        <begin position="140"/>
        <end position="217"/>
    </location>
</feature>